<evidence type="ECO:0000256" key="1">
    <source>
        <dbReference type="SAM" id="MobiDB-lite"/>
    </source>
</evidence>
<gene>
    <name evidence="3" type="ORF">QBC47DRAFT_356494</name>
</gene>
<comment type="caution">
    <text evidence="3">The sequence shown here is derived from an EMBL/GenBank/DDBJ whole genome shotgun (WGS) entry which is preliminary data.</text>
</comment>
<evidence type="ECO:0000313" key="4">
    <source>
        <dbReference type="Proteomes" id="UP001239445"/>
    </source>
</evidence>
<accession>A0AAJ0BNZ4</accession>
<dbReference type="PROSITE" id="PS51532">
    <property type="entry name" value="PITH"/>
    <property type="match status" value="1"/>
</dbReference>
<keyword evidence="4" id="KW-1185">Reference proteome</keyword>
<sequence length="107" mass="11458">MSTAFGVGCGESVSGDGTGQDLRGRPLARNYSQVFRSVSLGRRYDENDSDSDEDEIPTRISYLGFKGEWMPLGRAPANILYEAAANPSDHKVKGANFNHMGSGIGGD</sequence>
<feature type="region of interest" description="Disordered" evidence="1">
    <location>
        <begin position="1"/>
        <end position="26"/>
    </location>
</feature>
<dbReference type="EMBL" id="MU839827">
    <property type="protein sequence ID" value="KAK1761417.1"/>
    <property type="molecule type" value="Genomic_DNA"/>
</dbReference>
<evidence type="ECO:0000313" key="3">
    <source>
        <dbReference type="EMBL" id="KAK1761417.1"/>
    </source>
</evidence>
<dbReference type="Proteomes" id="UP001239445">
    <property type="component" value="Unassembled WGS sequence"/>
</dbReference>
<name>A0AAJ0BNZ4_9PEZI</name>
<organism evidence="3 4">
    <name type="scientific">Echria macrotheca</name>
    <dbReference type="NCBI Taxonomy" id="438768"/>
    <lineage>
        <taxon>Eukaryota</taxon>
        <taxon>Fungi</taxon>
        <taxon>Dikarya</taxon>
        <taxon>Ascomycota</taxon>
        <taxon>Pezizomycotina</taxon>
        <taxon>Sordariomycetes</taxon>
        <taxon>Sordariomycetidae</taxon>
        <taxon>Sordariales</taxon>
        <taxon>Schizotheciaceae</taxon>
        <taxon>Echria</taxon>
    </lineage>
</organism>
<evidence type="ECO:0000259" key="2">
    <source>
        <dbReference type="PROSITE" id="PS51532"/>
    </source>
</evidence>
<feature type="domain" description="PITH" evidence="2">
    <location>
        <begin position="1"/>
        <end position="85"/>
    </location>
</feature>
<dbReference type="AlphaFoldDB" id="A0AAJ0BNZ4"/>
<dbReference type="InterPro" id="IPR010400">
    <property type="entry name" value="PITH_dom"/>
</dbReference>
<reference evidence="3" key="1">
    <citation type="submission" date="2023-06" db="EMBL/GenBank/DDBJ databases">
        <title>Genome-scale phylogeny and comparative genomics of the fungal order Sordariales.</title>
        <authorList>
            <consortium name="Lawrence Berkeley National Laboratory"/>
            <person name="Hensen N."/>
            <person name="Bonometti L."/>
            <person name="Westerberg I."/>
            <person name="Brannstrom I.O."/>
            <person name="Guillou S."/>
            <person name="Cros-Aarteil S."/>
            <person name="Calhoun S."/>
            <person name="Haridas S."/>
            <person name="Kuo A."/>
            <person name="Mondo S."/>
            <person name="Pangilinan J."/>
            <person name="Riley R."/>
            <person name="Labutti K."/>
            <person name="Andreopoulos B."/>
            <person name="Lipzen A."/>
            <person name="Chen C."/>
            <person name="Yanf M."/>
            <person name="Daum C."/>
            <person name="Ng V."/>
            <person name="Clum A."/>
            <person name="Steindorff A."/>
            <person name="Ohm R."/>
            <person name="Martin F."/>
            <person name="Silar P."/>
            <person name="Natvig D."/>
            <person name="Lalanne C."/>
            <person name="Gautier V."/>
            <person name="Ament-Velasquez S.L."/>
            <person name="Kruys A."/>
            <person name="Hutchinson M.I."/>
            <person name="Powell A.J."/>
            <person name="Barry K."/>
            <person name="Miller A.N."/>
            <person name="Grigoriev I.V."/>
            <person name="Debuchy R."/>
            <person name="Gladieux P."/>
            <person name="Thoren M.H."/>
            <person name="Johannesson H."/>
        </authorList>
    </citation>
    <scope>NUCLEOTIDE SEQUENCE</scope>
    <source>
        <strain evidence="3">PSN4</strain>
    </source>
</reference>
<protein>
    <recommendedName>
        <fullName evidence="2">PITH domain-containing protein</fullName>
    </recommendedName>
</protein>
<proteinExistence type="predicted"/>